<dbReference type="KEGG" id="cpyr:CYJ47_06900"/>
<dbReference type="InterPro" id="IPR000675">
    <property type="entry name" value="Cutinase/axe"/>
</dbReference>
<evidence type="ECO:0000256" key="1">
    <source>
        <dbReference type="ARBA" id="ARBA00007534"/>
    </source>
</evidence>
<dbReference type="SMART" id="SM01110">
    <property type="entry name" value="Cutinase"/>
    <property type="match status" value="1"/>
</dbReference>
<evidence type="ECO:0000256" key="3">
    <source>
        <dbReference type="ARBA" id="ARBA00022801"/>
    </source>
</evidence>
<protein>
    <submittedName>
        <fullName evidence="6">Cutinase family protein</fullName>
    </submittedName>
</protein>
<gene>
    <name evidence="6" type="ORF">CYJ47_06900</name>
</gene>
<dbReference type="EMBL" id="CP136958">
    <property type="protein sequence ID" value="WOT01031.1"/>
    <property type="molecule type" value="Genomic_DNA"/>
</dbReference>
<dbReference type="SUPFAM" id="SSF53474">
    <property type="entry name" value="alpha/beta-Hydrolases"/>
    <property type="match status" value="1"/>
</dbReference>
<dbReference type="AlphaFoldDB" id="A0AAF0YQT0"/>
<evidence type="ECO:0000313" key="6">
    <source>
        <dbReference type="EMBL" id="WOT01031.1"/>
    </source>
</evidence>
<accession>A0AAF0YQT0</accession>
<reference evidence="6" key="2">
    <citation type="submission" date="2023-10" db="EMBL/GenBank/DDBJ databases">
        <authorList>
            <person name="Choi B."/>
        </authorList>
    </citation>
    <scope>NUCLEOTIDE SEQUENCE</scope>
    <source>
        <strain evidence="6">UMB0763</strain>
    </source>
</reference>
<evidence type="ECO:0000256" key="2">
    <source>
        <dbReference type="ARBA" id="ARBA00022487"/>
    </source>
</evidence>
<keyword evidence="4" id="KW-1015">Disulfide bond</keyword>
<dbReference type="GO" id="GO:0052689">
    <property type="term" value="F:carboxylic ester hydrolase activity"/>
    <property type="evidence" value="ECO:0007669"/>
    <property type="project" value="UniProtKB-KW"/>
</dbReference>
<dbReference type="InterPro" id="IPR029058">
    <property type="entry name" value="AB_hydrolase_fold"/>
</dbReference>
<feature type="signal peptide" evidence="5">
    <location>
        <begin position="1"/>
        <end position="23"/>
    </location>
</feature>
<feature type="chain" id="PRO_5042132174" evidence="5">
    <location>
        <begin position="24"/>
        <end position="496"/>
    </location>
</feature>
<dbReference type="Gene3D" id="3.40.50.1820">
    <property type="entry name" value="alpha/beta hydrolase"/>
    <property type="match status" value="1"/>
</dbReference>
<sequence length="496" mass="51298">MNTMFRRLTATVLSLGMIAPLTAVVTPATASANPLCTPVYAIQAAGTGYSSRSQSTQPIPLYVDGWNPADALQRRFGARNVGGYNVAYPASLGRISAFTANPAGTEDATYGESVLAGVTTATDEMSRVAAGCPATKFVLVGYSQGASVIGNAAAEVAAGHVAHVTTDSIAGVVLVADPGRAPVVPNPPKERADLAARNAGVPGANGEIIVGGNSGVLPSRVGMTGPRPVGFAGLEGKVISLCNSDDMACSIPEGSLIRDVADYANRVEWPGPSDRQTIETIAYIKEQLEAGVPLDKGLANADFTWLGVLSLISAIVEVGAYLKIVDSHTRPDLNFVQLVALSLISALPGLAAKGNSAEYLVPAAQGLVSGVEQISPVAAATISLVAESFNLVFTAERPFRQFSDARAASTRRDAENLLAVIAANTGLVPLLRDSANANLVESMGVAGDFGFAHISYFDDHFMVGDRTGTDFADDWLATRVAELIPQGNGSSQSAPR</sequence>
<organism evidence="6 7">
    <name type="scientific">Corynebacterium pyruviciproducens</name>
    <dbReference type="NCBI Taxonomy" id="598660"/>
    <lineage>
        <taxon>Bacteria</taxon>
        <taxon>Bacillati</taxon>
        <taxon>Actinomycetota</taxon>
        <taxon>Actinomycetes</taxon>
        <taxon>Mycobacteriales</taxon>
        <taxon>Corynebacteriaceae</taxon>
        <taxon>Corynebacterium</taxon>
    </lineage>
</organism>
<dbReference type="PANTHER" id="PTHR33630">
    <property type="entry name" value="CUTINASE RV1984C-RELATED-RELATED"/>
    <property type="match status" value="1"/>
</dbReference>
<dbReference type="Proteomes" id="UP000234560">
    <property type="component" value="Chromosome"/>
</dbReference>
<dbReference type="PANTHER" id="PTHR33630:SF9">
    <property type="entry name" value="CUTINASE 4"/>
    <property type="match status" value="1"/>
</dbReference>
<keyword evidence="5" id="KW-0732">Signal</keyword>
<evidence type="ECO:0000313" key="7">
    <source>
        <dbReference type="Proteomes" id="UP000234560"/>
    </source>
</evidence>
<comment type="similarity">
    <text evidence="1">Belongs to the cutinase family.</text>
</comment>
<dbReference type="Pfam" id="PF01083">
    <property type="entry name" value="Cutinase"/>
    <property type="match status" value="1"/>
</dbReference>
<keyword evidence="3" id="KW-0378">Hydrolase</keyword>
<name>A0AAF0YQT0_9CORY</name>
<dbReference type="RefSeq" id="WP_101678191.1">
    <property type="nucleotide sequence ID" value="NZ_CP136958.1"/>
</dbReference>
<evidence type="ECO:0000256" key="4">
    <source>
        <dbReference type="ARBA" id="ARBA00023157"/>
    </source>
</evidence>
<reference evidence="6" key="1">
    <citation type="submission" date="2017-12" db="EMBL/GenBank/DDBJ databases">
        <authorList>
            <person name="Thomas-White K."/>
            <person name="Wolfe A.J."/>
        </authorList>
    </citation>
    <scope>NUCLEOTIDE SEQUENCE</scope>
    <source>
        <strain evidence="6">UMB0763</strain>
    </source>
</reference>
<evidence type="ECO:0000256" key="5">
    <source>
        <dbReference type="SAM" id="SignalP"/>
    </source>
</evidence>
<proteinExistence type="inferred from homology"/>
<keyword evidence="2" id="KW-0719">Serine esterase</keyword>